<dbReference type="STRING" id="237018.SAMN04489723_10431"/>
<dbReference type="InterPro" id="IPR016039">
    <property type="entry name" value="Thiolase-like"/>
</dbReference>
<dbReference type="GO" id="GO:0016746">
    <property type="term" value="F:acyltransferase activity"/>
    <property type="evidence" value="ECO:0007669"/>
    <property type="project" value="InterPro"/>
</dbReference>
<dbReference type="EMBL" id="FOKK01000004">
    <property type="protein sequence ID" value="SFB06355.1"/>
    <property type="molecule type" value="Genomic_DNA"/>
</dbReference>
<name>A0A1I0XZB2_9BACT</name>
<dbReference type="InterPro" id="IPR014030">
    <property type="entry name" value="Ketoacyl_synth_N"/>
</dbReference>
<reference evidence="2 3" key="1">
    <citation type="submission" date="2016-10" db="EMBL/GenBank/DDBJ databases">
        <authorList>
            <person name="de Groot N.N."/>
        </authorList>
    </citation>
    <scope>NUCLEOTIDE SEQUENCE [LARGE SCALE GENOMIC DNA]</scope>
    <source>
        <strain evidence="2 3">DSM 23399</strain>
    </source>
</reference>
<feature type="domain" description="Beta-ketoacyl synthase-like N-terminal" evidence="1">
    <location>
        <begin position="42"/>
        <end position="169"/>
    </location>
</feature>
<dbReference type="RefSeq" id="WP_175499652.1">
    <property type="nucleotide sequence ID" value="NZ_FOKK01000004.1"/>
</dbReference>
<dbReference type="Pfam" id="PF13723">
    <property type="entry name" value="Ketoacyl-synt_2"/>
    <property type="match status" value="1"/>
</dbReference>
<dbReference type="AlphaFoldDB" id="A0A1I0XZB2"/>
<keyword evidence="3" id="KW-1185">Reference proteome</keyword>
<evidence type="ECO:0000259" key="1">
    <source>
        <dbReference type="Pfam" id="PF13723"/>
    </source>
</evidence>
<evidence type="ECO:0000313" key="3">
    <source>
        <dbReference type="Proteomes" id="UP000198790"/>
    </source>
</evidence>
<evidence type="ECO:0000313" key="2">
    <source>
        <dbReference type="EMBL" id="SFB06355.1"/>
    </source>
</evidence>
<organism evidence="2 3">
    <name type="scientific">Algoriphagus aquimarinus</name>
    <dbReference type="NCBI Taxonomy" id="237018"/>
    <lineage>
        <taxon>Bacteria</taxon>
        <taxon>Pseudomonadati</taxon>
        <taxon>Bacteroidota</taxon>
        <taxon>Cytophagia</taxon>
        <taxon>Cytophagales</taxon>
        <taxon>Cyclobacteriaceae</taxon>
        <taxon>Algoriphagus</taxon>
    </lineage>
</organism>
<accession>A0A1I0XZB2</accession>
<dbReference type="Gene3D" id="3.40.47.10">
    <property type="match status" value="1"/>
</dbReference>
<proteinExistence type="predicted"/>
<dbReference type="Proteomes" id="UP000198790">
    <property type="component" value="Unassembled WGS sequence"/>
</dbReference>
<protein>
    <submittedName>
        <fullName evidence="2">Beta-ketoacyl synthase, N-terminal domain</fullName>
    </submittedName>
</protein>
<dbReference type="SUPFAM" id="SSF53901">
    <property type="entry name" value="Thiolase-like"/>
    <property type="match status" value="1"/>
</dbReference>
<gene>
    <name evidence="2" type="ORF">SAMN04489723_10431</name>
</gene>
<sequence>MQKLYIHQAISISTQGFWEGFDLPELREDLEEFKAVDPDYKTVIPVMSLRRMSKITKMALMCSLTISKNTELVWDGIIVGTGLGNLADTEKFLTLISATDAGLNSPTAFTQSSHNTLSGQIALQLKNHGYNMTHVQRGFSFENALQDAILQANCGMKNILLGSADEHIPLLDTLGREMKYEERAIVQFGEGASFFQLSADVPSGIFVQDALVKMKSENQLQEIDSFVTKNKVDKKCCLLITTPDMIVDCGMDRKSLGDLVGNYMTNSGIAIHLGCAYLQREEYNHVLILNANSEAGMGLTLFGHE</sequence>